<dbReference type="eggNOG" id="ENOG5031D67">
    <property type="taxonomic scope" value="Bacteria"/>
</dbReference>
<dbReference type="Pfam" id="PF11241">
    <property type="entry name" value="DUF3043"/>
    <property type="match status" value="1"/>
</dbReference>
<name>N6X978_9ACTO</name>
<evidence type="ECO:0000313" key="4">
    <source>
        <dbReference type="Proteomes" id="UP000013015"/>
    </source>
</evidence>
<proteinExistence type="predicted"/>
<dbReference type="Proteomes" id="UP000013015">
    <property type="component" value="Unassembled WGS sequence"/>
</dbReference>
<keyword evidence="4" id="KW-1185">Reference proteome</keyword>
<dbReference type="InterPro" id="IPR021403">
    <property type="entry name" value="DUF3043"/>
</dbReference>
<reference evidence="3 4" key="1">
    <citation type="submission" date="2013-03" db="EMBL/GenBank/DDBJ databases">
        <title>Reference genome for the Human Microbiome Project.</title>
        <authorList>
            <person name="Aqrawi P."/>
            <person name="Ayvaz T."/>
            <person name="Bess C."/>
            <person name="Blankenburg K."/>
            <person name="Coyle M."/>
            <person name="Deng J."/>
            <person name="Forbes L."/>
            <person name="Fowler G."/>
            <person name="Francisco L."/>
            <person name="Fu Q."/>
            <person name="Gibbs R."/>
            <person name="Gross S."/>
            <person name="Gubbala S."/>
            <person name="Hale W."/>
            <person name="Hemphill L."/>
            <person name="Highlander S."/>
            <person name="Hirani K."/>
            <person name="Jackson L."/>
            <person name="Jakkamsetti A."/>
            <person name="Javaid M."/>
            <person name="Jayaseelan J.C."/>
            <person name="Jiang H."/>
            <person name="Joshi V."/>
            <person name="Korchina V."/>
            <person name="Kovar C."/>
            <person name="Lara F."/>
            <person name="Lee S."/>
            <person name="Liu Y."/>
            <person name="Mata R."/>
            <person name="Mathew T."/>
            <person name="Munidasa M."/>
            <person name="Muzny D."/>
            <person name="Nazareth L."/>
            <person name="Ngo R."/>
            <person name="Nguyen L."/>
            <person name="Nguyen N."/>
            <person name="Okwuonu G."/>
            <person name="Ongeri F."/>
            <person name="Palculict T."/>
            <person name="Patil S."/>
            <person name="Petrosino J."/>
            <person name="Pham C."/>
            <person name="Pham P."/>
            <person name="Pu L.-L."/>
            <person name="Qin X."/>
            <person name="Qu J."/>
            <person name="Reid J."/>
            <person name="Ross M."/>
            <person name="Ruth R."/>
            <person name="Saada N."/>
            <person name="San Lucas F."/>
            <person name="Santibanez J."/>
            <person name="Shang Y."/>
            <person name="Simmons D."/>
            <person name="Song X.-Z."/>
            <person name="Tang L.-Y."/>
            <person name="Thornton R."/>
            <person name="Warren J."/>
            <person name="Weissenberger G."/>
            <person name="Wilczek-Boney K."/>
            <person name="Worley K."/>
            <person name="Youmans B."/>
            <person name="Zhang J."/>
            <person name="Zhang L."/>
            <person name="Zhao Z."/>
            <person name="Zhou C."/>
            <person name="Zhu D."/>
            <person name="Zhu Y."/>
        </authorList>
    </citation>
    <scope>NUCLEOTIDE SEQUENCE [LARGE SCALE GENOMIC DNA]</scope>
    <source>
        <strain evidence="3 4">F0333</strain>
    </source>
</reference>
<sequence length="206" mass="23783">MLTSGTRRSQVADTDQTRQSQRKGRPTPTRKQAQARNSKPLVPADRKEAKRIARAKRDAAFQREQTALRTGDERYLPLRDKGQVRRFIRDSIDARWTLSEFLLPVMVLFLVAMMAASLVPSWQETIGTWVMVSVTGTLYALFAVSILEGVVVWQRLKKLLKKRFPNEEIPKGSWYYCYSRMIMARRWRSPRPLVARGEFPGVKNKG</sequence>
<dbReference type="HOGENOM" id="CLU_091328_1_1_11"/>
<feature type="transmembrane region" description="Helical" evidence="2">
    <location>
        <begin position="101"/>
        <end position="122"/>
    </location>
</feature>
<organism evidence="3 4">
    <name type="scientific">Schaalia cardiffensis F0333</name>
    <dbReference type="NCBI Taxonomy" id="888050"/>
    <lineage>
        <taxon>Bacteria</taxon>
        <taxon>Bacillati</taxon>
        <taxon>Actinomycetota</taxon>
        <taxon>Actinomycetes</taxon>
        <taxon>Actinomycetales</taxon>
        <taxon>Actinomycetaceae</taxon>
        <taxon>Schaalia</taxon>
    </lineage>
</organism>
<comment type="caution">
    <text evidence="3">The sequence shown here is derived from an EMBL/GenBank/DDBJ whole genome shotgun (WGS) entry which is preliminary data.</text>
</comment>
<dbReference type="STRING" id="888050.HMPREF9004_1593"/>
<feature type="region of interest" description="Disordered" evidence="1">
    <location>
        <begin position="1"/>
        <end position="47"/>
    </location>
</feature>
<keyword evidence="2" id="KW-0472">Membrane</keyword>
<dbReference type="EMBL" id="AQHZ01000024">
    <property type="protein sequence ID" value="ENO17683.1"/>
    <property type="molecule type" value="Genomic_DNA"/>
</dbReference>
<evidence type="ECO:0000256" key="1">
    <source>
        <dbReference type="SAM" id="MobiDB-lite"/>
    </source>
</evidence>
<dbReference type="AlphaFoldDB" id="N6X978"/>
<feature type="transmembrane region" description="Helical" evidence="2">
    <location>
        <begin position="128"/>
        <end position="153"/>
    </location>
</feature>
<dbReference type="PATRIC" id="fig|888050.3.peg.1529"/>
<evidence type="ECO:0000313" key="3">
    <source>
        <dbReference type="EMBL" id="ENO17683.1"/>
    </source>
</evidence>
<keyword evidence="2" id="KW-1133">Transmembrane helix</keyword>
<evidence type="ECO:0000256" key="2">
    <source>
        <dbReference type="SAM" id="Phobius"/>
    </source>
</evidence>
<accession>N6X978</accession>
<feature type="compositionally biased region" description="Polar residues" evidence="1">
    <location>
        <begin position="1"/>
        <end position="19"/>
    </location>
</feature>
<protein>
    <submittedName>
        <fullName evidence="3">Integral membrane protein</fullName>
    </submittedName>
</protein>
<gene>
    <name evidence="3" type="ORF">HMPREF9004_1593</name>
</gene>
<keyword evidence="2" id="KW-0812">Transmembrane</keyword>